<evidence type="ECO:0000313" key="2">
    <source>
        <dbReference type="Proteomes" id="UP000269265"/>
    </source>
</evidence>
<dbReference type="AlphaFoldDB" id="A0A3R8SYV5"/>
<dbReference type="EMBL" id="RSED01000026">
    <property type="protein sequence ID" value="RRS01139.1"/>
    <property type="molecule type" value="Genomic_DNA"/>
</dbReference>
<dbReference type="Proteomes" id="UP000269265">
    <property type="component" value="Unassembled WGS sequence"/>
</dbReference>
<keyword evidence="2" id="KW-1185">Reference proteome</keyword>
<protein>
    <submittedName>
        <fullName evidence="1">Uncharacterized protein</fullName>
    </submittedName>
</protein>
<name>A0A3R8SYV5_9BURK</name>
<organism evidence="1 2">
    <name type="scientific">Aquabacterium soli</name>
    <dbReference type="NCBI Taxonomy" id="2493092"/>
    <lineage>
        <taxon>Bacteria</taxon>
        <taxon>Pseudomonadati</taxon>
        <taxon>Pseudomonadota</taxon>
        <taxon>Betaproteobacteria</taxon>
        <taxon>Burkholderiales</taxon>
        <taxon>Aquabacterium</taxon>
    </lineage>
</organism>
<gene>
    <name evidence="1" type="ORF">EIP75_21410</name>
</gene>
<reference evidence="1 2" key="1">
    <citation type="submission" date="2018-12" db="EMBL/GenBank/DDBJ databases">
        <title>The whole draft genome of Aquabacterium sp. SJQ9.</title>
        <authorList>
            <person name="Sun L."/>
            <person name="Gao X."/>
            <person name="Chen W."/>
            <person name="Huang K."/>
        </authorList>
    </citation>
    <scope>NUCLEOTIDE SEQUENCE [LARGE SCALE GENOMIC DNA]</scope>
    <source>
        <strain evidence="1 2">SJQ9</strain>
    </source>
</reference>
<accession>A0A3R8SYV5</accession>
<evidence type="ECO:0000313" key="1">
    <source>
        <dbReference type="EMBL" id="RRS01139.1"/>
    </source>
</evidence>
<comment type="caution">
    <text evidence="1">The sequence shown here is derived from an EMBL/GenBank/DDBJ whole genome shotgun (WGS) entry which is preliminary data.</text>
</comment>
<dbReference type="RefSeq" id="WP_125245239.1">
    <property type="nucleotide sequence ID" value="NZ_RSED01000026.1"/>
</dbReference>
<sequence length="98" mass="10521">MLDHNTPSASITVYVNHGGIGFSVGRDGQIQIPTEQQHQPLRLVSSLDGELIAAVEAPACGWDTDALSQALRVRHHDIERCAPVDAHLGGEWIGSTEV</sequence>
<proteinExistence type="predicted"/>